<sequence length="42" mass="4691">MHFITFGSLACQKRLALSRQHSAKTAEKPRKLALLLHVSADD</sequence>
<protein>
    <submittedName>
        <fullName evidence="1">Uncharacterized protein</fullName>
    </submittedName>
</protein>
<organism evidence="1 2">
    <name type="scientific">Deinococcus xinjiangensis</name>
    <dbReference type="NCBI Taxonomy" id="457454"/>
    <lineage>
        <taxon>Bacteria</taxon>
        <taxon>Thermotogati</taxon>
        <taxon>Deinococcota</taxon>
        <taxon>Deinococci</taxon>
        <taxon>Deinococcales</taxon>
        <taxon>Deinococcaceae</taxon>
        <taxon>Deinococcus</taxon>
    </lineage>
</organism>
<evidence type="ECO:0000313" key="2">
    <source>
        <dbReference type="Proteomes" id="UP001458946"/>
    </source>
</evidence>
<name>A0ABP9V7T2_9DEIO</name>
<keyword evidence="2" id="KW-1185">Reference proteome</keyword>
<proteinExistence type="predicted"/>
<dbReference type="EMBL" id="BAABRN010000008">
    <property type="protein sequence ID" value="GAA5501327.1"/>
    <property type="molecule type" value="Genomic_DNA"/>
</dbReference>
<accession>A0ABP9V7T2</accession>
<evidence type="ECO:0000313" key="1">
    <source>
        <dbReference type="EMBL" id="GAA5501327.1"/>
    </source>
</evidence>
<gene>
    <name evidence="1" type="ORF">Dxin01_01059</name>
</gene>
<comment type="caution">
    <text evidence="1">The sequence shown here is derived from an EMBL/GenBank/DDBJ whole genome shotgun (WGS) entry which is preliminary data.</text>
</comment>
<reference evidence="1 2" key="1">
    <citation type="submission" date="2024-02" db="EMBL/GenBank/DDBJ databases">
        <title>Deinococcus xinjiangensis NBRC 107630.</title>
        <authorList>
            <person name="Ichikawa N."/>
            <person name="Katano-Makiyama Y."/>
            <person name="Hidaka K."/>
        </authorList>
    </citation>
    <scope>NUCLEOTIDE SEQUENCE [LARGE SCALE GENOMIC DNA]</scope>
    <source>
        <strain evidence="1 2">NBRC 107630</strain>
    </source>
</reference>
<dbReference type="Proteomes" id="UP001458946">
    <property type="component" value="Unassembled WGS sequence"/>
</dbReference>